<sequence length="133" mass="15802">MYNCEICGNKADVHHIVHRSEGGFDIELNYKYLCAYHHRGKNGPHQNQFVDLQYKIEMQNKLYNTLQKEYYSPKEISQILGIHNNSLKRLLKNLKRYKEGYKRDDIIYTLMGCVKYSIETLEELALDRLTEVL</sequence>
<dbReference type="Gene3D" id="1.10.30.50">
    <property type="match status" value="1"/>
</dbReference>
<reference evidence="1 2" key="1">
    <citation type="submission" date="2015-09" db="EMBL/GenBank/DDBJ databases">
        <authorList>
            <consortium name="Pathogen Informatics"/>
        </authorList>
    </citation>
    <scope>NUCLEOTIDE SEQUENCE [LARGE SCALE GENOMIC DNA]</scope>
    <source>
        <strain evidence="1 2">2789STDY5834855</strain>
    </source>
</reference>
<evidence type="ECO:0000313" key="1">
    <source>
        <dbReference type="EMBL" id="CUN83839.1"/>
    </source>
</evidence>
<accession>A0A174A7G8</accession>
<organism evidence="1 2">
    <name type="scientific">Clostridium disporicum</name>
    <dbReference type="NCBI Taxonomy" id="84024"/>
    <lineage>
        <taxon>Bacteria</taxon>
        <taxon>Bacillati</taxon>
        <taxon>Bacillota</taxon>
        <taxon>Clostridia</taxon>
        <taxon>Eubacteriales</taxon>
        <taxon>Clostridiaceae</taxon>
        <taxon>Clostridium</taxon>
    </lineage>
</organism>
<dbReference type="AlphaFoldDB" id="A0A174A7G8"/>
<dbReference type="CDD" id="cd00085">
    <property type="entry name" value="HNHc"/>
    <property type="match status" value="1"/>
</dbReference>
<dbReference type="InterPro" id="IPR003615">
    <property type="entry name" value="HNH_nuc"/>
</dbReference>
<dbReference type="Proteomes" id="UP000095558">
    <property type="component" value="Unassembled WGS sequence"/>
</dbReference>
<name>A0A174A7G8_9CLOT</name>
<proteinExistence type="predicted"/>
<dbReference type="RefSeq" id="WP_042400602.1">
    <property type="nucleotide sequence ID" value="NZ_CYYT01000015.1"/>
</dbReference>
<dbReference type="EMBL" id="CYZV01000007">
    <property type="protein sequence ID" value="CUN83839.1"/>
    <property type="molecule type" value="Genomic_DNA"/>
</dbReference>
<evidence type="ECO:0000313" key="2">
    <source>
        <dbReference type="Proteomes" id="UP000095558"/>
    </source>
</evidence>
<gene>
    <name evidence="1" type="ORF">ERS852470_00826</name>
</gene>
<dbReference type="GeneID" id="83012728"/>
<dbReference type="OrthoDB" id="1936553at2"/>
<protein>
    <submittedName>
        <fullName evidence="1">Phage protein</fullName>
    </submittedName>
</protein>